<name>A0A420IXV1_9PEZI</name>
<reference evidence="2 3" key="1">
    <citation type="journal article" date="2018" name="BMC Genomics">
        <title>Comparative genome analyses reveal sequence features reflecting distinct modes of host-adaptation between dicot and monocot powdery mildew.</title>
        <authorList>
            <person name="Wu Y."/>
            <person name="Ma X."/>
            <person name="Pan Z."/>
            <person name="Kale S.D."/>
            <person name="Song Y."/>
            <person name="King H."/>
            <person name="Zhang Q."/>
            <person name="Presley C."/>
            <person name="Deng X."/>
            <person name="Wei C.I."/>
            <person name="Xiao S."/>
        </authorList>
    </citation>
    <scope>NUCLEOTIDE SEQUENCE [LARGE SCALE GENOMIC DNA]</scope>
    <source>
        <strain evidence="2">UCSC1</strain>
    </source>
</reference>
<organism evidence="2 3">
    <name type="scientific">Golovinomyces cichoracearum</name>
    <dbReference type="NCBI Taxonomy" id="62708"/>
    <lineage>
        <taxon>Eukaryota</taxon>
        <taxon>Fungi</taxon>
        <taxon>Dikarya</taxon>
        <taxon>Ascomycota</taxon>
        <taxon>Pezizomycotina</taxon>
        <taxon>Leotiomycetes</taxon>
        <taxon>Erysiphales</taxon>
        <taxon>Erysiphaceae</taxon>
        <taxon>Golovinomyces</taxon>
    </lineage>
</organism>
<gene>
    <name evidence="2" type="ORF">GcC1_047038</name>
</gene>
<protein>
    <submittedName>
        <fullName evidence="2">PKS-NRPS hybrid synthetase</fullName>
    </submittedName>
</protein>
<feature type="non-terminal residue" evidence="2">
    <location>
        <position position="271"/>
    </location>
</feature>
<evidence type="ECO:0000256" key="1">
    <source>
        <dbReference type="SAM" id="MobiDB-lite"/>
    </source>
</evidence>
<dbReference type="AlphaFoldDB" id="A0A420IXV1"/>
<dbReference type="OrthoDB" id="5498323at2759"/>
<accession>A0A420IXV1</accession>
<sequence>LYLVAQLISVYHQYVDEDGVFTSKWAAHLTLDNGNHGLRTTCSTEAMHRLIKIYLGYGFGHLFRLYQCVNEAIKVTSRKYQEELGEQKMAVQAQYGGFKWMDKLLRRIAKKALRLLVHQHDKAKKMLKGDIPLGNCASKELCTCPIQLQEGIICANRIADRLGNSEAITKDDITSFYWLHKVTLAGDRALDVLLDSPLLDVGEAKKVVNSKGRPRNTATFSAKEKSIHDRAQGVFSRKTAHNTTSLGSKKGDKTGKTSSSSQRVISAAEHY</sequence>
<feature type="non-terminal residue" evidence="2">
    <location>
        <position position="1"/>
    </location>
</feature>
<dbReference type="Proteomes" id="UP000285405">
    <property type="component" value="Unassembled WGS sequence"/>
</dbReference>
<feature type="region of interest" description="Disordered" evidence="1">
    <location>
        <begin position="238"/>
        <end position="271"/>
    </location>
</feature>
<proteinExistence type="predicted"/>
<comment type="caution">
    <text evidence="2">The sequence shown here is derived from an EMBL/GenBank/DDBJ whole genome shotgun (WGS) entry which is preliminary data.</text>
</comment>
<dbReference type="EMBL" id="MCBR01004727">
    <property type="protein sequence ID" value="RKF79389.1"/>
    <property type="molecule type" value="Genomic_DNA"/>
</dbReference>
<evidence type="ECO:0000313" key="2">
    <source>
        <dbReference type="EMBL" id="RKF79389.1"/>
    </source>
</evidence>
<evidence type="ECO:0000313" key="3">
    <source>
        <dbReference type="Proteomes" id="UP000285405"/>
    </source>
</evidence>